<dbReference type="PRINTS" id="PR00260">
    <property type="entry name" value="CHEMTRNSDUCR"/>
</dbReference>
<feature type="domain" description="HAMP" evidence="6">
    <location>
        <begin position="330"/>
        <end position="383"/>
    </location>
</feature>
<evidence type="ECO:0000313" key="7">
    <source>
        <dbReference type="EMBL" id="AEF86432.1"/>
    </source>
</evidence>
<dbReference type="AlphaFoldDB" id="F5YJZ1"/>
<evidence type="ECO:0000256" key="3">
    <source>
        <dbReference type="PROSITE-ProRule" id="PRU00284"/>
    </source>
</evidence>
<evidence type="ECO:0000256" key="2">
    <source>
        <dbReference type="ARBA" id="ARBA00029447"/>
    </source>
</evidence>
<dbReference type="KEGG" id="tpi:TREPR_0699"/>
<dbReference type="Gene3D" id="1.10.287.950">
    <property type="entry name" value="Methyl-accepting chemotaxis protein"/>
    <property type="match status" value="1"/>
</dbReference>
<dbReference type="SMART" id="SM00304">
    <property type="entry name" value="HAMP"/>
    <property type="match status" value="1"/>
</dbReference>
<dbReference type="GO" id="GO:0005886">
    <property type="term" value="C:plasma membrane"/>
    <property type="evidence" value="ECO:0007669"/>
    <property type="project" value="TreeGrafter"/>
</dbReference>
<reference evidence="7 8" key="2">
    <citation type="journal article" date="2011" name="ISME J.">
        <title>RNA-seq reveals cooperative metabolic interactions between two termite-gut spirochete species in co-culture.</title>
        <authorList>
            <person name="Rosenthal A.Z."/>
            <person name="Matson E.G."/>
            <person name="Eldar A."/>
            <person name="Leadbetter J.R."/>
        </authorList>
    </citation>
    <scope>NUCLEOTIDE SEQUENCE [LARGE SCALE GENOMIC DNA]</scope>
    <source>
        <strain evidence="8">ATCC BAA-887 / DSM 12427 / ZAS-2</strain>
    </source>
</reference>
<dbReference type="Pfam" id="PF00672">
    <property type="entry name" value="HAMP"/>
    <property type="match status" value="1"/>
</dbReference>
<dbReference type="InterPro" id="IPR051310">
    <property type="entry name" value="MCP_chemotaxis"/>
</dbReference>
<evidence type="ECO:0000256" key="4">
    <source>
        <dbReference type="SAM" id="Phobius"/>
    </source>
</evidence>
<comment type="similarity">
    <text evidence="2">Belongs to the methyl-accepting chemotaxis (MCP) protein family.</text>
</comment>
<dbReference type="GO" id="GO:0007165">
    <property type="term" value="P:signal transduction"/>
    <property type="evidence" value="ECO:0007669"/>
    <property type="project" value="UniProtKB-KW"/>
</dbReference>
<evidence type="ECO:0000259" key="5">
    <source>
        <dbReference type="PROSITE" id="PS50111"/>
    </source>
</evidence>
<name>F5YJZ1_TREPZ</name>
<dbReference type="PANTHER" id="PTHR43531:SF11">
    <property type="entry name" value="METHYL-ACCEPTING CHEMOTAXIS PROTEIN 3"/>
    <property type="match status" value="1"/>
</dbReference>
<protein>
    <submittedName>
        <fullName evidence="7">Methyl-accepting chemotaxis protein</fullName>
    </submittedName>
</protein>
<dbReference type="eggNOG" id="COG0840">
    <property type="taxonomic scope" value="Bacteria"/>
</dbReference>
<gene>
    <name evidence="7" type="ordered locus">TREPR_0699</name>
</gene>
<proteinExistence type="inferred from homology"/>
<dbReference type="GO" id="GO:0006935">
    <property type="term" value="P:chemotaxis"/>
    <property type="evidence" value="ECO:0007669"/>
    <property type="project" value="UniProtKB-KW"/>
</dbReference>
<evidence type="ECO:0000313" key="8">
    <source>
        <dbReference type="Proteomes" id="UP000009223"/>
    </source>
</evidence>
<dbReference type="CDD" id="cd06225">
    <property type="entry name" value="HAMP"/>
    <property type="match status" value="1"/>
</dbReference>
<dbReference type="PANTHER" id="PTHR43531">
    <property type="entry name" value="PROTEIN ICFG"/>
    <property type="match status" value="1"/>
</dbReference>
<feature type="domain" description="Methyl-accepting transducer" evidence="5">
    <location>
        <begin position="430"/>
        <end position="652"/>
    </location>
</feature>
<organism evidence="7 8">
    <name type="scientific">Treponema primitia (strain ATCC BAA-887 / DSM 12427 / ZAS-2)</name>
    <dbReference type="NCBI Taxonomy" id="545694"/>
    <lineage>
        <taxon>Bacteria</taxon>
        <taxon>Pseudomonadati</taxon>
        <taxon>Spirochaetota</taxon>
        <taxon>Spirochaetia</taxon>
        <taxon>Spirochaetales</taxon>
        <taxon>Treponemataceae</taxon>
        <taxon>Treponema</taxon>
    </lineage>
</organism>
<dbReference type="InterPro" id="IPR003660">
    <property type="entry name" value="HAMP_dom"/>
</dbReference>
<keyword evidence="4" id="KW-1133">Transmembrane helix</keyword>
<dbReference type="PROSITE" id="PS50111">
    <property type="entry name" value="CHEMOTAXIS_TRANSDUC_2"/>
    <property type="match status" value="1"/>
</dbReference>
<dbReference type="InterPro" id="IPR004090">
    <property type="entry name" value="Chemotax_Me-accpt_rcpt"/>
</dbReference>
<keyword evidence="3" id="KW-0807">Transducer</keyword>
<dbReference type="SMART" id="SM00283">
    <property type="entry name" value="MA"/>
    <property type="match status" value="1"/>
</dbReference>
<dbReference type="GO" id="GO:0004888">
    <property type="term" value="F:transmembrane signaling receptor activity"/>
    <property type="evidence" value="ECO:0007669"/>
    <property type="project" value="InterPro"/>
</dbReference>
<sequence length="716" mass="78976">MVYWGPKGADMAHDSHGVKSPGKTSIKRRFAVFSLVVFLIILAGGAVAFFLSMRQIVRNTTDQELSRIVETRRLQFEGQVNGEIALAMKMADSPLIKEYFLNPGNSELEGLAFREIAGYRRSFTGNNVFWINDTDKKYYFGNEYVYTLDPADPDSSWYGWTLNQKEDFNFNINYDIGLKKTFCWINVQVMENGRPIGIVGTGIDLTDFIDVLFDGFDASAELYLFDSDGKITGVRDAALLAKEGSLADHLGATGTAVVAAAKVLRADELRLFTLDRDEYAVGRIPRLNWYMSVSMPLKIGMILRSPLAGIFLVMILVVLLIFIIFNVFIIRILKPLENMIVIIGEISADWDLTKRLPVTGKDEIGNLAEFLNLTFEKIQNLITLIKQQALLLETTGTELESKMGATAETVSEIAENIRNIKNHVNNQADDVTKTGDAMGRIRESADDLNGHIVVQSEDVAKSSAAIEEMFTHIRIVVETLVSNTANVSALTESSEIGRADIQLVSSNIQEIAKDSEGLLEINSVMQNISSQTNLLSMNAAIEAAHAGEAGKGFAVVADEIRKLAESSGQQSKTISSVLKKIKASIDSITQSTQVVLNRFGTIEEAVRTVSDQEANIRTSMEEQEMGSKDILDAIARLNDVTGKVRQGSTDMTAESGEVMRQSAELMKSTREVAMSMDEMSSGADRITGAVNRVNEISEENKRNIDTLNEEVSKFKV</sequence>
<feature type="transmembrane region" description="Helical" evidence="4">
    <location>
        <begin position="30"/>
        <end position="51"/>
    </location>
</feature>
<dbReference type="HOGENOM" id="CLU_000445_107_19_12"/>
<keyword evidence="4" id="KW-0472">Membrane</keyword>
<dbReference type="PROSITE" id="PS50885">
    <property type="entry name" value="HAMP"/>
    <property type="match status" value="1"/>
</dbReference>
<dbReference type="EMBL" id="CP001843">
    <property type="protein sequence ID" value="AEF86432.1"/>
    <property type="molecule type" value="Genomic_DNA"/>
</dbReference>
<evidence type="ECO:0000259" key="6">
    <source>
        <dbReference type="PROSITE" id="PS50885"/>
    </source>
</evidence>
<evidence type="ECO:0000256" key="1">
    <source>
        <dbReference type="ARBA" id="ARBA00022500"/>
    </source>
</evidence>
<feature type="transmembrane region" description="Helical" evidence="4">
    <location>
        <begin position="307"/>
        <end position="330"/>
    </location>
</feature>
<dbReference type="eggNOG" id="COG4191">
    <property type="taxonomic scope" value="Bacteria"/>
</dbReference>
<dbReference type="Proteomes" id="UP000009223">
    <property type="component" value="Chromosome"/>
</dbReference>
<dbReference type="InterPro" id="IPR004089">
    <property type="entry name" value="MCPsignal_dom"/>
</dbReference>
<accession>F5YJZ1</accession>
<dbReference type="Pfam" id="PF00015">
    <property type="entry name" value="MCPsignal"/>
    <property type="match status" value="1"/>
</dbReference>
<dbReference type="Gene3D" id="6.10.340.10">
    <property type="match status" value="1"/>
</dbReference>
<keyword evidence="8" id="KW-1185">Reference proteome</keyword>
<keyword evidence="4" id="KW-0812">Transmembrane</keyword>
<dbReference type="STRING" id="545694.TREPR_0699"/>
<keyword evidence="1" id="KW-0145">Chemotaxis</keyword>
<dbReference type="SUPFAM" id="SSF58104">
    <property type="entry name" value="Methyl-accepting chemotaxis protein (MCP) signaling domain"/>
    <property type="match status" value="1"/>
</dbReference>
<reference evidence="8" key="1">
    <citation type="submission" date="2009-12" db="EMBL/GenBank/DDBJ databases">
        <title>Complete sequence of Treponema primitia strain ZAS-2.</title>
        <authorList>
            <person name="Tetu S.G."/>
            <person name="Matson E."/>
            <person name="Ren Q."/>
            <person name="Seshadri R."/>
            <person name="Elbourne L."/>
            <person name="Hassan K.A."/>
            <person name="Durkin A."/>
            <person name="Radune D."/>
            <person name="Mohamoud Y."/>
            <person name="Shay R."/>
            <person name="Jin S."/>
            <person name="Zhang X."/>
            <person name="Lucey K."/>
            <person name="Ballor N.R."/>
            <person name="Ottesen E."/>
            <person name="Rosenthal R."/>
            <person name="Allen A."/>
            <person name="Leadbetter J.R."/>
            <person name="Paulsen I.T."/>
        </authorList>
    </citation>
    <scope>NUCLEOTIDE SEQUENCE [LARGE SCALE GENOMIC DNA]</scope>
    <source>
        <strain evidence="8">ATCC BAA-887 / DSM 12427 / ZAS-2</strain>
    </source>
</reference>